<name>A0A1W2ES18_9BACT</name>
<dbReference type="SMART" id="SM00849">
    <property type="entry name" value="Lactamase_B"/>
    <property type="match status" value="1"/>
</dbReference>
<dbReference type="EMBL" id="FWXY01000042">
    <property type="protein sequence ID" value="SMD12513.1"/>
    <property type="molecule type" value="Genomic_DNA"/>
</dbReference>
<dbReference type="InterPro" id="IPR036866">
    <property type="entry name" value="RibonucZ/Hydroxyglut_hydro"/>
</dbReference>
<dbReference type="PANTHER" id="PTHR43705:SF1">
    <property type="entry name" value="HYDROXYACYLGLUTATHIONE HYDROLASE GLOB"/>
    <property type="match status" value="1"/>
</dbReference>
<keyword evidence="3" id="KW-1185">Reference proteome</keyword>
<proteinExistence type="predicted"/>
<dbReference type="STRING" id="1121400.SAMN02746065_1421"/>
<dbReference type="AlphaFoldDB" id="A0A1W2ES18"/>
<organism evidence="2 3">
    <name type="scientific">Desulfocicer vacuolatum DSM 3385</name>
    <dbReference type="NCBI Taxonomy" id="1121400"/>
    <lineage>
        <taxon>Bacteria</taxon>
        <taxon>Pseudomonadati</taxon>
        <taxon>Thermodesulfobacteriota</taxon>
        <taxon>Desulfobacteria</taxon>
        <taxon>Desulfobacterales</taxon>
        <taxon>Desulfobacteraceae</taxon>
        <taxon>Desulfocicer</taxon>
    </lineage>
</organism>
<dbReference type="InterPro" id="IPR050110">
    <property type="entry name" value="Glyoxalase_II_hydrolase"/>
</dbReference>
<sequence>MKVIQMLSRDGWANYSYAVVGQNNKAWCVDPWDGKAVYDQLAGQSITIEGIINTHAHPDHIRGNEALAQLSGASVFSREALLEKTLIPLDIHTTIEVKAAPGHTMDHFVFLLWERGVITGIISGDVLFNFGVGNCKNGGNVATLFETVQALKELLPHGCILYPGHDYMETNLGFAMANGVEKAGEFMERFEDWADKNTTMGLEREINPFLLANTLEEFSSLRALRDTW</sequence>
<dbReference type="SUPFAM" id="SSF56281">
    <property type="entry name" value="Metallo-hydrolase/oxidoreductase"/>
    <property type="match status" value="1"/>
</dbReference>
<protein>
    <submittedName>
        <fullName evidence="2">Hydroxyacylglutathione hydrolase</fullName>
    </submittedName>
</protein>
<dbReference type="GO" id="GO:0016787">
    <property type="term" value="F:hydrolase activity"/>
    <property type="evidence" value="ECO:0007669"/>
    <property type="project" value="UniProtKB-KW"/>
</dbReference>
<dbReference type="Gene3D" id="3.60.15.10">
    <property type="entry name" value="Ribonuclease Z/Hydroxyacylglutathione hydrolase-like"/>
    <property type="match status" value="1"/>
</dbReference>
<dbReference type="RefSeq" id="WP_170923930.1">
    <property type="nucleotide sequence ID" value="NZ_FWXY01000042.1"/>
</dbReference>
<gene>
    <name evidence="2" type="ORF">SAMN02746065_1421</name>
</gene>
<dbReference type="PANTHER" id="PTHR43705">
    <property type="entry name" value="HYDROXYACYLGLUTATHIONE HYDROLASE"/>
    <property type="match status" value="1"/>
</dbReference>
<dbReference type="Pfam" id="PF00753">
    <property type="entry name" value="Lactamase_B"/>
    <property type="match status" value="1"/>
</dbReference>
<evidence type="ECO:0000259" key="1">
    <source>
        <dbReference type="SMART" id="SM00849"/>
    </source>
</evidence>
<accession>A0A1W2ES18</accession>
<keyword evidence="2" id="KW-0378">Hydrolase</keyword>
<dbReference type="Proteomes" id="UP000192418">
    <property type="component" value="Unassembled WGS sequence"/>
</dbReference>
<evidence type="ECO:0000313" key="3">
    <source>
        <dbReference type="Proteomes" id="UP000192418"/>
    </source>
</evidence>
<evidence type="ECO:0000313" key="2">
    <source>
        <dbReference type="EMBL" id="SMD12513.1"/>
    </source>
</evidence>
<reference evidence="2 3" key="1">
    <citation type="submission" date="2017-04" db="EMBL/GenBank/DDBJ databases">
        <authorList>
            <person name="Afonso C.L."/>
            <person name="Miller P.J."/>
            <person name="Scott M.A."/>
            <person name="Spackman E."/>
            <person name="Goraichik I."/>
            <person name="Dimitrov K.M."/>
            <person name="Suarez D.L."/>
            <person name="Swayne D.E."/>
        </authorList>
    </citation>
    <scope>NUCLEOTIDE SEQUENCE [LARGE SCALE GENOMIC DNA]</scope>
    <source>
        <strain evidence="2 3">DSM 3385</strain>
    </source>
</reference>
<feature type="domain" description="Metallo-beta-lactamase" evidence="1">
    <location>
        <begin position="13"/>
        <end position="165"/>
    </location>
</feature>
<dbReference type="InterPro" id="IPR001279">
    <property type="entry name" value="Metallo-B-lactamas"/>
</dbReference>